<evidence type="ECO:0000256" key="1">
    <source>
        <dbReference type="SAM" id="Phobius"/>
    </source>
</evidence>
<evidence type="ECO:0000313" key="4">
    <source>
        <dbReference type="Proteomes" id="UP000017469"/>
    </source>
</evidence>
<dbReference type="InterPro" id="IPR006976">
    <property type="entry name" value="VanZ-like"/>
</dbReference>
<keyword evidence="1" id="KW-0472">Membrane</keyword>
<dbReference type="EMBL" id="CP006812">
    <property type="protein sequence ID" value="AGY82056.1"/>
    <property type="molecule type" value="Genomic_DNA"/>
</dbReference>
<proteinExistence type="predicted"/>
<dbReference type="PANTHER" id="PTHR36834:SF2">
    <property type="entry name" value="MEMBRANE PROTEIN"/>
    <property type="match status" value="1"/>
</dbReference>
<dbReference type="PANTHER" id="PTHR36834">
    <property type="entry name" value="MEMBRANE PROTEIN-RELATED"/>
    <property type="match status" value="1"/>
</dbReference>
<dbReference type="KEGG" id="caw:Q783_07585"/>
<reference evidence="3 4" key="1">
    <citation type="journal article" date="2013" name="Genome Announc.">
        <title>Complete Genome Sequence of Carnobacterium gilichinskyi Strain WN1359T (DSM 27470T).</title>
        <authorList>
            <person name="Leonard M.T."/>
            <person name="Panayotova N."/>
            <person name="Farmerie W.G."/>
            <person name="Triplett E.W."/>
            <person name="Nicholson W.L."/>
        </authorList>
    </citation>
    <scope>NUCLEOTIDE SEQUENCE [LARGE SCALE GENOMIC DNA]</scope>
    <source>
        <strain evidence="3 4">WN1359</strain>
    </source>
</reference>
<dbReference type="Pfam" id="PF04892">
    <property type="entry name" value="VanZ"/>
    <property type="match status" value="1"/>
</dbReference>
<dbReference type="HOGENOM" id="CLU_077618_8_1_9"/>
<accession>U5SAF8</accession>
<dbReference type="eggNOG" id="COG4767">
    <property type="taxonomic scope" value="Bacteria"/>
</dbReference>
<dbReference type="PATRIC" id="fig|1266845.5.peg.1410"/>
<dbReference type="AlphaFoldDB" id="U5SAF8"/>
<name>U5SAF8_9LACT</name>
<feature type="domain" description="VanZ-like" evidence="2">
    <location>
        <begin position="41"/>
        <end position="158"/>
    </location>
</feature>
<organism evidence="3 4">
    <name type="scientific">Carnobacterium inhibens subsp. gilichinskyi</name>
    <dbReference type="NCBI Taxonomy" id="1266845"/>
    <lineage>
        <taxon>Bacteria</taxon>
        <taxon>Bacillati</taxon>
        <taxon>Bacillota</taxon>
        <taxon>Bacilli</taxon>
        <taxon>Lactobacillales</taxon>
        <taxon>Carnobacteriaceae</taxon>
        <taxon>Carnobacterium</taxon>
    </lineage>
</organism>
<keyword evidence="1" id="KW-0812">Transmembrane</keyword>
<gene>
    <name evidence="3" type="ORF">Q783_07585</name>
</gene>
<feature type="transmembrane region" description="Helical" evidence="1">
    <location>
        <begin position="6"/>
        <end position="24"/>
    </location>
</feature>
<feature type="transmembrane region" description="Helical" evidence="1">
    <location>
        <begin position="78"/>
        <end position="99"/>
    </location>
</feature>
<sequence length="175" mass="19882">MQLTISGLFLLPLVLLTLFFVMRSAKVKSFTVHQKITVLSFIVYIFSVIYLTFFPFQIQTGIYANQTPWLSRINFDPVLDLSALPNLLMLAPLSVYYYLFKKESTLFKAVGLGFCISFGIEFLQFLTNYFLGGWRGADIADIVVNTLGAALGYLLVKTLFTNETSSLFQKFKLYS</sequence>
<feature type="transmembrane region" description="Helical" evidence="1">
    <location>
        <begin position="36"/>
        <end position="58"/>
    </location>
</feature>
<feature type="transmembrane region" description="Helical" evidence="1">
    <location>
        <begin position="106"/>
        <end position="127"/>
    </location>
</feature>
<protein>
    <recommendedName>
        <fullName evidence="2">VanZ-like domain-containing protein</fullName>
    </recommendedName>
</protein>
<keyword evidence="1" id="KW-1133">Transmembrane helix</keyword>
<dbReference type="Proteomes" id="UP000017469">
    <property type="component" value="Chromosome"/>
</dbReference>
<dbReference type="STRING" id="1266845.Q783_07585"/>
<dbReference type="InterPro" id="IPR053150">
    <property type="entry name" value="Teicoplanin_resist-assoc"/>
</dbReference>
<evidence type="ECO:0000259" key="2">
    <source>
        <dbReference type="Pfam" id="PF04892"/>
    </source>
</evidence>
<evidence type="ECO:0000313" key="3">
    <source>
        <dbReference type="EMBL" id="AGY82056.1"/>
    </source>
</evidence>
<feature type="transmembrane region" description="Helical" evidence="1">
    <location>
        <begin position="139"/>
        <end position="160"/>
    </location>
</feature>